<dbReference type="InterPro" id="IPR015943">
    <property type="entry name" value="WD40/YVTN_repeat-like_dom_sf"/>
</dbReference>
<gene>
    <name evidence="3" type="ORF">Pla52n_02040</name>
</gene>
<dbReference type="EMBL" id="SJPN01000001">
    <property type="protein sequence ID" value="TWU07631.1"/>
    <property type="molecule type" value="Genomic_DNA"/>
</dbReference>
<feature type="region of interest" description="Disordered" evidence="1">
    <location>
        <begin position="106"/>
        <end position="125"/>
    </location>
</feature>
<dbReference type="Proteomes" id="UP000320176">
    <property type="component" value="Unassembled WGS sequence"/>
</dbReference>
<keyword evidence="4" id="KW-1185">Reference proteome</keyword>
<dbReference type="SUPFAM" id="SSF50998">
    <property type="entry name" value="Quinoprotein alcohol dehydrogenase-like"/>
    <property type="match status" value="1"/>
</dbReference>
<dbReference type="InterPro" id="IPR002372">
    <property type="entry name" value="PQQ_rpt_dom"/>
</dbReference>
<evidence type="ECO:0000256" key="1">
    <source>
        <dbReference type="SAM" id="MobiDB-lite"/>
    </source>
</evidence>
<evidence type="ECO:0000313" key="4">
    <source>
        <dbReference type="Proteomes" id="UP000320176"/>
    </source>
</evidence>
<dbReference type="OrthoDB" id="273000at2"/>
<protein>
    <submittedName>
        <fullName evidence="3">Outer membrane biogenesis protein BamB</fullName>
    </submittedName>
</protein>
<proteinExistence type="predicted"/>
<comment type="caution">
    <text evidence="3">The sequence shown here is derived from an EMBL/GenBank/DDBJ whole genome shotgun (WGS) entry which is preliminary data.</text>
</comment>
<organism evidence="3 4">
    <name type="scientific">Stieleria varia</name>
    <dbReference type="NCBI Taxonomy" id="2528005"/>
    <lineage>
        <taxon>Bacteria</taxon>
        <taxon>Pseudomonadati</taxon>
        <taxon>Planctomycetota</taxon>
        <taxon>Planctomycetia</taxon>
        <taxon>Pirellulales</taxon>
        <taxon>Pirellulaceae</taxon>
        <taxon>Stieleria</taxon>
    </lineage>
</organism>
<dbReference type="RefSeq" id="WP_146517827.1">
    <property type="nucleotide sequence ID" value="NZ_CP151726.1"/>
</dbReference>
<feature type="domain" description="Pyrrolo-quinoline quinone repeat" evidence="2">
    <location>
        <begin position="329"/>
        <end position="479"/>
    </location>
</feature>
<dbReference type="Pfam" id="PF13360">
    <property type="entry name" value="PQQ_2"/>
    <property type="match status" value="1"/>
</dbReference>
<dbReference type="PANTHER" id="PTHR34512">
    <property type="entry name" value="CELL SURFACE PROTEIN"/>
    <property type="match status" value="1"/>
</dbReference>
<dbReference type="PANTHER" id="PTHR34512:SF30">
    <property type="entry name" value="OUTER MEMBRANE PROTEIN ASSEMBLY FACTOR BAMB"/>
    <property type="match status" value="1"/>
</dbReference>
<feature type="region of interest" description="Disordered" evidence="1">
    <location>
        <begin position="502"/>
        <end position="569"/>
    </location>
</feature>
<name>A0A5C6B862_9BACT</name>
<accession>A0A5C6B862</accession>
<feature type="compositionally biased region" description="Low complexity" evidence="1">
    <location>
        <begin position="513"/>
        <end position="550"/>
    </location>
</feature>
<reference evidence="3 4" key="1">
    <citation type="submission" date="2019-02" db="EMBL/GenBank/DDBJ databases">
        <title>Deep-cultivation of Planctomycetes and their phenomic and genomic characterization uncovers novel biology.</title>
        <authorList>
            <person name="Wiegand S."/>
            <person name="Jogler M."/>
            <person name="Boedeker C."/>
            <person name="Pinto D."/>
            <person name="Vollmers J."/>
            <person name="Rivas-Marin E."/>
            <person name="Kohn T."/>
            <person name="Peeters S.H."/>
            <person name="Heuer A."/>
            <person name="Rast P."/>
            <person name="Oberbeckmann S."/>
            <person name="Bunk B."/>
            <person name="Jeske O."/>
            <person name="Meyerdierks A."/>
            <person name="Storesund J.E."/>
            <person name="Kallscheuer N."/>
            <person name="Luecker S."/>
            <person name="Lage O.M."/>
            <person name="Pohl T."/>
            <person name="Merkel B.J."/>
            <person name="Hornburger P."/>
            <person name="Mueller R.-W."/>
            <person name="Bruemmer F."/>
            <person name="Labrenz M."/>
            <person name="Spormann A.M."/>
            <person name="Op Den Camp H."/>
            <person name="Overmann J."/>
            <person name="Amann R."/>
            <person name="Jetten M.S.M."/>
            <person name="Mascher T."/>
            <person name="Medema M.H."/>
            <person name="Devos D.P."/>
            <person name="Kaster A.-K."/>
            <person name="Ovreas L."/>
            <person name="Rohde M."/>
            <person name="Galperin M.Y."/>
            <person name="Jogler C."/>
        </authorList>
    </citation>
    <scope>NUCLEOTIDE SEQUENCE [LARGE SCALE GENOMIC DNA]</scope>
    <source>
        <strain evidence="3 4">Pla52n</strain>
    </source>
</reference>
<dbReference type="Gene3D" id="2.130.10.10">
    <property type="entry name" value="YVTN repeat-like/Quinoprotein amine dehydrogenase"/>
    <property type="match status" value="2"/>
</dbReference>
<dbReference type="AlphaFoldDB" id="A0A5C6B862"/>
<dbReference type="InterPro" id="IPR011047">
    <property type="entry name" value="Quinoprotein_ADH-like_sf"/>
</dbReference>
<sequence>MTRLPRPSVLTHSNHMMQSNPVKRTLSTVWTSCVFLMIACMLHSQHADGGEMMSPAIASQLQLEEAWRRQTSVPGGEQSIVDQQVHVHQASPRVYVEIVKTADAAAAPATDSAKPDGTAKPDGNVLFRIPTDQADTNGLPIGEEEAKRLARAEIRRLTRRGITAEITTRSVPRVNLYTACDDGTIECRNAETGEPIWLSHVGDPRLVYGTMGIGDEFLTITNGGNLIKLDISDGVEVNSVRTSGTPLYGAIHSGSYSLVATIRSSVEGYPLGDTTRDPFMEIVTGIALSPPTKAPDSTRVAWATDQGFVYVMELSGEPSVLFRLDTDGIVSGRIASASGNRFFFGSESGQVYGIRGTRLGDVLWSRPYGEPFYSAPMVVDDQVLLRSAYGNLYSLGTVDGISKWTKPIAGIDRMIGAFDGKLYVRTLSSAFAVIDLETGKMDAIYSSFRPNRLLVNRETNRLYFVNETGAVQCMRPVGTKMPTFMTNEDIEETPEGIAPAATQPLKMDPLDNPADPFGAADPFATPAAPAPAGGDPFGAGAAADPFAGGADAAGGGEMADPFGGDPFGN</sequence>
<evidence type="ECO:0000313" key="3">
    <source>
        <dbReference type="EMBL" id="TWU07631.1"/>
    </source>
</evidence>
<evidence type="ECO:0000259" key="2">
    <source>
        <dbReference type="Pfam" id="PF13360"/>
    </source>
</evidence>